<dbReference type="PROSITE" id="PS00211">
    <property type="entry name" value="ABC_TRANSPORTER_1"/>
    <property type="match status" value="1"/>
</dbReference>
<dbReference type="SUPFAM" id="SSF52540">
    <property type="entry name" value="P-loop containing nucleoside triphosphate hydrolases"/>
    <property type="match status" value="1"/>
</dbReference>
<dbReference type="PANTHER" id="PTHR24220:SF86">
    <property type="entry name" value="ABC TRANSPORTER ABCH.1"/>
    <property type="match status" value="1"/>
</dbReference>
<gene>
    <name evidence="4" type="ordered locus">Desmu_0477</name>
</gene>
<proteinExistence type="predicted"/>
<dbReference type="Pfam" id="PF00005">
    <property type="entry name" value="ABC_tran"/>
    <property type="match status" value="1"/>
</dbReference>
<dbReference type="Proteomes" id="UP000001068">
    <property type="component" value="Chromosome"/>
</dbReference>
<evidence type="ECO:0000313" key="5">
    <source>
        <dbReference type="Proteomes" id="UP000001068"/>
    </source>
</evidence>
<dbReference type="HOGENOM" id="CLU_000604_1_22_2"/>
<dbReference type="InterPro" id="IPR015854">
    <property type="entry name" value="ABC_transpr_LolD-like"/>
</dbReference>
<reference evidence="5" key="1">
    <citation type="submission" date="2010-11" db="EMBL/GenBank/DDBJ databases">
        <title>The complete genome of Desulfurococcus mucosus DSM 2162.</title>
        <authorList>
            <consortium name="US DOE Joint Genome Institute (JGI-PGF)"/>
            <person name="Lucas S."/>
            <person name="Copeland A."/>
            <person name="Lapidus A."/>
            <person name="Bruce D."/>
            <person name="Goodwin L."/>
            <person name="Pitluck S."/>
            <person name="Kyrpides N."/>
            <person name="Mavromatis K."/>
            <person name="Pagani I."/>
            <person name="Ivanova N."/>
            <person name="Ovchinnikova G."/>
            <person name="Chertkov O."/>
            <person name="Held B."/>
            <person name="Brettin T."/>
            <person name="Detter J.C."/>
            <person name="Tapia R."/>
            <person name="Han C."/>
            <person name="Land M."/>
            <person name="Hauser L."/>
            <person name="Markowitz V."/>
            <person name="Cheng J.-F."/>
            <person name="Hugenholtz P."/>
            <person name="Woyke T."/>
            <person name="Wu D."/>
            <person name="Wirth R."/>
            <person name="Bilek Y."/>
            <person name="Hader T."/>
            <person name="Klenk H.-P."/>
            <person name="Eisen J.A."/>
        </authorList>
    </citation>
    <scope>NUCLEOTIDE SEQUENCE [LARGE SCALE GENOMIC DNA]</scope>
    <source>
        <strain evidence="5">ATCC 35584 / DSM 2162 / JCM 9187 / O7/1</strain>
    </source>
</reference>
<dbReference type="InterPro" id="IPR017871">
    <property type="entry name" value="ABC_transporter-like_CS"/>
</dbReference>
<dbReference type="KEGG" id="dmu:Desmu_0477"/>
<feature type="domain" description="ABC transporter" evidence="3">
    <location>
        <begin position="4"/>
        <end position="220"/>
    </location>
</feature>
<dbReference type="PANTHER" id="PTHR24220">
    <property type="entry name" value="IMPORT ATP-BINDING PROTEIN"/>
    <property type="match status" value="1"/>
</dbReference>
<dbReference type="GO" id="GO:0005886">
    <property type="term" value="C:plasma membrane"/>
    <property type="evidence" value="ECO:0007669"/>
    <property type="project" value="TreeGrafter"/>
</dbReference>
<keyword evidence="2" id="KW-0067">ATP-binding</keyword>
<dbReference type="GO" id="GO:0005524">
    <property type="term" value="F:ATP binding"/>
    <property type="evidence" value="ECO:0007669"/>
    <property type="project" value="UniProtKB-KW"/>
</dbReference>
<evidence type="ECO:0000256" key="1">
    <source>
        <dbReference type="ARBA" id="ARBA00022741"/>
    </source>
</evidence>
<dbReference type="GO" id="GO:0022857">
    <property type="term" value="F:transmembrane transporter activity"/>
    <property type="evidence" value="ECO:0007669"/>
    <property type="project" value="TreeGrafter"/>
</dbReference>
<keyword evidence="1" id="KW-0547">Nucleotide-binding</keyword>
<evidence type="ECO:0000313" key="4">
    <source>
        <dbReference type="EMBL" id="ADV64790.1"/>
    </source>
</evidence>
<sequence>MRVLELRNVWKTYTGVTVLSGVNLEVEEGEAVTVKGRNGSGKTTLCRIASLMEKPDAGSVRLHGRDAGFSSEASMARLRLLYIGYVDQQYTLIPWLTVWRNIELPLVILGWGREERRRRVAELLDALELKGRGGDYPYRLSAGQRQRVAIARALAKKPRLLVMDEPFSSLDDHSSGLVVDLLKNYVAAEKASILATTTGTGPQLGSRLLVLGDGRIQGST</sequence>
<dbReference type="SMART" id="SM00382">
    <property type="entry name" value="AAA"/>
    <property type="match status" value="1"/>
</dbReference>
<evidence type="ECO:0000256" key="2">
    <source>
        <dbReference type="ARBA" id="ARBA00022840"/>
    </source>
</evidence>
<dbReference type="eggNOG" id="arCOG00922">
    <property type="taxonomic scope" value="Archaea"/>
</dbReference>
<dbReference type="STRING" id="765177.Desmu_0477"/>
<dbReference type="InterPro" id="IPR027417">
    <property type="entry name" value="P-loop_NTPase"/>
</dbReference>
<protein>
    <submittedName>
        <fullName evidence="4">ABC transporter related protein</fullName>
    </submittedName>
</protein>
<reference evidence="4 5" key="2">
    <citation type="journal article" date="2011" name="Stand. Genomic Sci.">
        <title>Complete genome sequence of Desulfurococcus mucosus type strain (O7/1).</title>
        <authorList>
            <person name="Wirth R."/>
            <person name="Chertkov O."/>
            <person name="Held B."/>
            <person name="Lapidus A."/>
            <person name="Nolan M."/>
            <person name="Lucas S."/>
            <person name="Hammon N."/>
            <person name="Deshpande S."/>
            <person name="Cheng J.F."/>
            <person name="Tapia R."/>
            <person name="Han C."/>
            <person name="Goodwin L."/>
            <person name="Pitluck S."/>
            <person name="Liolios K."/>
            <person name="Ioanna P."/>
            <person name="Ivanova N."/>
            <person name="Mavromatis K."/>
            <person name="Mikhailova N."/>
            <person name="Pati A."/>
            <person name="Chen A."/>
            <person name="Palaniappan K."/>
            <person name="Land M."/>
            <person name="Hauser L."/>
            <person name="Chang Y.J."/>
            <person name="Jeffries C.D."/>
            <person name="Bilek Y."/>
            <person name="Hader T."/>
            <person name="Rohde M."/>
            <person name="Spring S."/>
            <person name="Sikorski J."/>
            <person name="Goker M."/>
            <person name="Woyke T."/>
            <person name="Bristow J."/>
            <person name="Eisen J.A."/>
            <person name="Markowitz V."/>
            <person name="Hugenholtz P."/>
            <person name="Kyrpides N.C."/>
            <person name="Klenk H.P."/>
        </authorList>
    </citation>
    <scope>NUCLEOTIDE SEQUENCE [LARGE SCALE GENOMIC DNA]</scope>
    <source>
        <strain evidence="5">ATCC 35584 / DSM 2162 / JCM 9187 / O7/1</strain>
    </source>
</reference>
<dbReference type="EMBL" id="CP002363">
    <property type="protein sequence ID" value="ADV64790.1"/>
    <property type="molecule type" value="Genomic_DNA"/>
</dbReference>
<evidence type="ECO:0000259" key="3">
    <source>
        <dbReference type="PROSITE" id="PS50893"/>
    </source>
</evidence>
<accession>E8R8G4</accession>
<keyword evidence="5" id="KW-1185">Reference proteome</keyword>
<dbReference type="AlphaFoldDB" id="E8R8G4"/>
<dbReference type="GeneID" id="10153170"/>
<dbReference type="RefSeq" id="WP_013562012.1">
    <property type="nucleotide sequence ID" value="NC_014961.1"/>
</dbReference>
<name>E8R8G4_DESM0</name>
<dbReference type="Gene3D" id="3.40.50.300">
    <property type="entry name" value="P-loop containing nucleotide triphosphate hydrolases"/>
    <property type="match status" value="1"/>
</dbReference>
<dbReference type="InterPro" id="IPR003439">
    <property type="entry name" value="ABC_transporter-like_ATP-bd"/>
</dbReference>
<dbReference type="GO" id="GO:0016887">
    <property type="term" value="F:ATP hydrolysis activity"/>
    <property type="evidence" value="ECO:0007669"/>
    <property type="project" value="InterPro"/>
</dbReference>
<dbReference type="InterPro" id="IPR003593">
    <property type="entry name" value="AAA+_ATPase"/>
</dbReference>
<dbReference type="OrthoDB" id="10909at2157"/>
<dbReference type="PROSITE" id="PS50893">
    <property type="entry name" value="ABC_TRANSPORTER_2"/>
    <property type="match status" value="1"/>
</dbReference>
<organism evidence="4 5">
    <name type="scientific">Desulfurococcus mucosus (strain ATCC 35584 / DSM 2162 / JCM 9187 / O7/1)</name>
    <dbReference type="NCBI Taxonomy" id="765177"/>
    <lineage>
        <taxon>Archaea</taxon>
        <taxon>Thermoproteota</taxon>
        <taxon>Thermoprotei</taxon>
        <taxon>Desulfurococcales</taxon>
        <taxon>Desulfurococcaceae</taxon>
        <taxon>Desulfurococcus</taxon>
    </lineage>
</organism>